<name>A9HT51_GLUDA</name>
<reference evidence="3" key="1">
    <citation type="journal article" date="2009" name="BMC Genomics">
        <title>Complete genome sequence of the sugarcane nitrogen-fixing endophyte Gluconacetobacter diazotrophicus Pal5.</title>
        <authorList>
            <person name="Bertalan M."/>
            <person name="Albano R."/>
            <person name="Padua V."/>
            <person name="Rouws L."/>
            <person name="Rojas C."/>
            <person name="Hemerly A."/>
            <person name="Teixeira K."/>
            <person name="Schwab S."/>
            <person name="Araujo J."/>
            <person name="Oliveira A."/>
            <person name="Franca L."/>
            <person name="Magalhaes V."/>
            <person name="Alqueres S."/>
            <person name="Cardoso A."/>
            <person name="Almeida W."/>
            <person name="Loureiro M.M."/>
            <person name="Nogueira E."/>
            <person name="Cidade D."/>
            <person name="Oliveira D."/>
            <person name="Simao T."/>
            <person name="Macedo J."/>
            <person name="Valadao A."/>
            <person name="Dreschsel M."/>
            <person name="Freitas F."/>
            <person name="Vidal M."/>
            <person name="Guedes H."/>
            <person name="Rodrigues E."/>
            <person name="Meneses C."/>
            <person name="Brioso P."/>
            <person name="Pozzer L."/>
            <person name="Figueiredo D."/>
            <person name="Montano H."/>
            <person name="Junior J."/>
            <person name="Filho G."/>
            <person name="Flores V."/>
            <person name="Ferreira B."/>
            <person name="Branco A."/>
            <person name="Gonzalez P."/>
            <person name="Guillobel H."/>
            <person name="Lemos M."/>
            <person name="Seibel L."/>
            <person name="Macedo J."/>
            <person name="Alves-Ferreira M."/>
            <person name="Sachetto-Martins G."/>
            <person name="Coelho A."/>
            <person name="Santos E."/>
            <person name="Amaral G."/>
            <person name="Neves A."/>
            <person name="Pacheco A.B."/>
            <person name="Carvalho D."/>
            <person name="Lery L."/>
            <person name="Bisch P."/>
            <person name="Rossle S.C."/>
            <person name="Urmenyi T."/>
            <person name="Kruger W.V."/>
            <person name="Martins O."/>
            <person name="Baldani J.I."/>
            <person name="Ferreira P.C."/>
        </authorList>
    </citation>
    <scope>NUCLEOTIDE SEQUENCE [LARGE SCALE GENOMIC DNA]</scope>
    <source>
        <strain evidence="3">ATCC 49037 / DSM 5601 / CCUG 37298 / CIP 103539 / LMG 7603 / PAl5</strain>
        <plasmid evidence="3">pGDIPal5I</plasmid>
    </source>
</reference>
<evidence type="ECO:0000313" key="3">
    <source>
        <dbReference type="Proteomes" id="UP000001176"/>
    </source>
</evidence>
<dbReference type="AlphaFoldDB" id="A9HT51"/>
<geneLocation type="plasmid" evidence="2 3">
    <name>pGDIPal5I</name>
</geneLocation>
<protein>
    <submittedName>
        <fullName evidence="2">Uncharacterized protein</fullName>
    </submittedName>
</protein>
<proteinExistence type="predicted"/>
<keyword evidence="3" id="KW-1185">Reference proteome</keyword>
<feature type="compositionally biased region" description="Polar residues" evidence="1">
    <location>
        <begin position="83"/>
        <end position="92"/>
    </location>
</feature>
<feature type="region of interest" description="Disordered" evidence="1">
    <location>
        <begin position="43"/>
        <end position="96"/>
    </location>
</feature>
<sequence>MRGERMGGSRPAQSCQSSDWHRHFSAKQGVSVMPTASIGAVRPDLARLGGSPAATRRGARHRPLRSTWRAMAGRSARGFRPAGSSSKSTCVQRGSAAGRGNGRVFAFGFGRVRQHPPGPRSATDCMGCRPHAKAKLPVLRWALCPNNGDNPDQNRKGEIEMLMILLVLAAIVLASSRISSLTLEEGTRGRRKEGFTYRPTAPVPPVLRHGTARNCFCPSLAEASAIWRIAWLGAGMASSGHARGTEPIGRRKTQPLLGDPTANRIRAISKRRSYRSGSGNKAWLDGWGKPRPHPSATVARPFGYPIGMA</sequence>
<organism evidence="2 3">
    <name type="scientific">Gluconacetobacter diazotrophicus (strain ATCC 49037 / DSM 5601 / CCUG 37298 / CIP 103539 / LMG 7603 / PAl5)</name>
    <dbReference type="NCBI Taxonomy" id="272568"/>
    <lineage>
        <taxon>Bacteria</taxon>
        <taxon>Pseudomonadati</taxon>
        <taxon>Pseudomonadota</taxon>
        <taxon>Alphaproteobacteria</taxon>
        <taxon>Acetobacterales</taxon>
        <taxon>Acetobacteraceae</taxon>
        <taxon>Gluconacetobacter</taxon>
    </lineage>
</organism>
<dbReference type="Proteomes" id="UP000001176">
    <property type="component" value="Plasmid pGDIPal5I"/>
</dbReference>
<gene>
    <name evidence="2" type="ordered locus">GDI3896</name>
</gene>
<keyword evidence="2" id="KW-0614">Plasmid</keyword>
<accession>A9HT51</accession>
<dbReference type="EMBL" id="AM889287">
    <property type="protein sequence ID" value="CAP57860.1"/>
    <property type="molecule type" value="Genomic_DNA"/>
</dbReference>
<feature type="region of interest" description="Disordered" evidence="1">
    <location>
        <begin position="1"/>
        <end position="21"/>
    </location>
</feature>
<dbReference type="KEGG" id="gdi:GDI3896"/>
<evidence type="ECO:0000256" key="1">
    <source>
        <dbReference type="SAM" id="MobiDB-lite"/>
    </source>
</evidence>
<evidence type="ECO:0000313" key="2">
    <source>
        <dbReference type="EMBL" id="CAP57860.1"/>
    </source>
</evidence>